<evidence type="ECO:0000313" key="2">
    <source>
        <dbReference type="Proteomes" id="UP000233440"/>
    </source>
</evidence>
<comment type="caution">
    <text evidence="1">The sequence shown here is derived from an EMBL/GenBank/DDBJ whole genome shotgun (WGS) entry which is preliminary data.</text>
</comment>
<dbReference type="RefSeq" id="WP_101355649.1">
    <property type="nucleotide sequence ID" value="NZ_PIQO01000017.1"/>
</dbReference>
<sequence length="80" mass="9735">MKVYLVDVDNGESYEDHRHWIEKVFTSYRGASQYLINEGYEVYYHYDYSNEIDVDFYWQENDAYMANCSYASIIEKDLEE</sequence>
<evidence type="ECO:0000313" key="1">
    <source>
        <dbReference type="EMBL" id="PKR83509.1"/>
    </source>
</evidence>
<gene>
    <name evidence="1" type="ORF">CWO92_18240</name>
</gene>
<dbReference type="AlphaFoldDB" id="A0A2N3LFX9"/>
<proteinExistence type="predicted"/>
<organism evidence="1 2">
    <name type="scientific">Heyndrickxia camelliae</name>
    <dbReference type="NCBI Taxonomy" id="1707093"/>
    <lineage>
        <taxon>Bacteria</taxon>
        <taxon>Bacillati</taxon>
        <taxon>Bacillota</taxon>
        <taxon>Bacilli</taxon>
        <taxon>Bacillales</taxon>
        <taxon>Bacillaceae</taxon>
        <taxon>Heyndrickxia</taxon>
    </lineage>
</organism>
<name>A0A2N3LFX9_9BACI</name>
<dbReference type="OrthoDB" id="9922447at2"/>
<dbReference type="EMBL" id="PIQO01000017">
    <property type="protein sequence ID" value="PKR83509.1"/>
    <property type="molecule type" value="Genomic_DNA"/>
</dbReference>
<protein>
    <submittedName>
        <fullName evidence="1">Uncharacterized protein</fullName>
    </submittedName>
</protein>
<dbReference type="Proteomes" id="UP000233440">
    <property type="component" value="Unassembled WGS sequence"/>
</dbReference>
<keyword evidence="2" id="KW-1185">Reference proteome</keyword>
<accession>A0A2N3LFX9</accession>
<reference evidence="1 2" key="1">
    <citation type="submission" date="2017-11" db="EMBL/GenBank/DDBJ databases">
        <title>Bacillus camelliae sp. nov., isolated from pu'er tea.</title>
        <authorList>
            <person name="Niu L."/>
        </authorList>
    </citation>
    <scope>NUCLEOTIDE SEQUENCE [LARGE SCALE GENOMIC DNA]</scope>
    <source>
        <strain evidence="1 2">7578-1</strain>
    </source>
</reference>